<dbReference type="PROSITE" id="PS50294">
    <property type="entry name" value="WD_REPEATS_REGION"/>
    <property type="match status" value="1"/>
</dbReference>
<dbReference type="InterPro" id="IPR001680">
    <property type="entry name" value="WD40_rpt"/>
</dbReference>
<feature type="repeat" description="WD" evidence="1">
    <location>
        <begin position="618"/>
        <end position="647"/>
    </location>
</feature>
<feature type="region of interest" description="Disordered" evidence="2">
    <location>
        <begin position="1"/>
        <end position="39"/>
    </location>
</feature>
<feature type="repeat" description="WD" evidence="1">
    <location>
        <begin position="462"/>
        <end position="495"/>
    </location>
</feature>
<dbReference type="PANTHER" id="PTHR44499">
    <property type="entry name" value="JOUBERIN"/>
    <property type="match status" value="1"/>
</dbReference>
<dbReference type="InterPro" id="IPR015943">
    <property type="entry name" value="WD40/YVTN_repeat-like_dom_sf"/>
</dbReference>
<dbReference type="Proteomes" id="UP000027135">
    <property type="component" value="Unassembled WGS sequence"/>
</dbReference>
<feature type="repeat" description="WD" evidence="1">
    <location>
        <begin position="419"/>
        <end position="451"/>
    </location>
</feature>
<dbReference type="PROSITE" id="PS50082">
    <property type="entry name" value="WD_REPEATS_2"/>
    <property type="match status" value="3"/>
</dbReference>
<dbReference type="InterPro" id="IPR052803">
    <property type="entry name" value="Cilium-Associated_Jouberin"/>
</dbReference>
<sequence>MDQLKYSSIAADDGSGDNDCVLPQKVERKKKRKKNNVLSQAEKQMEIELRNIKTASDIEVDGKEVSSTRKSSFHKSKQKSREVKVETALVTKESQPAQLCYDKIIGIFIHRSECLQVDPLIRHPLVKVHLLNAATGSYLKKSNFGRSVSFYDENQEVDYILPLMTEMFDYKERRSIVPFWEELLVFNEDFEYILRDDSPVLILFEVLDFVNFTVASSNYRKLGSEGGWHHIAWAFLKPVGANSALNTEKQLRLQLYKPQRMHKSRCNSCDVYEWWSGGMWKHYPATLYVTLKGITPPDHLPPALRSRSALQAELSQSPPFSELQQKQSDGDVKSNNENSMVSAQLLPSASTSFPVWSRLPSQSCKIPNCRKLTLPTASRGCFFVKFSNSGLHLACSISTDNKYIITVYSVPDGKEFAQFVGHQGLVYDLQWSPKDTMLLSASADCTACLWDSAAWKSTPMQMLPHPSFVYCAQFHPGNSSVLVTGCSDHVVRVWKRPYKSLQFELVQELEGHTGFVSAVSVSCNNVLYSGDSVGRILEWTGSKLKSKERGSQWKLKRNIDIRELRDTIVNRLQIHPGGQRLLIHARDSQLRMLDIATASVIQWFNGALNHRLQTSACLSPCGGLVFAGSEDGTIHVWNADTGEQLAIYSELQFQRPASGVDYHPFEHMVAFASYGNSAHIVVCEHGKLDSGKDIGLQMLVQQDVALHSTTGDFTDSCLMSSTPFHSRLSSLKDEKKLVPVNDSELGIFQGLPLAADTNGFSLSPNSTNVPSPWKENGSETSKERLASIIEKMDQVLSRTPKRSQKS</sequence>
<proteinExistence type="predicted"/>
<dbReference type="eggNOG" id="KOG0266">
    <property type="taxonomic scope" value="Eukaryota"/>
</dbReference>
<dbReference type="GO" id="GO:0036064">
    <property type="term" value="C:ciliary basal body"/>
    <property type="evidence" value="ECO:0007669"/>
    <property type="project" value="TreeGrafter"/>
</dbReference>
<dbReference type="InterPro" id="IPR036322">
    <property type="entry name" value="WD40_repeat_dom_sf"/>
</dbReference>
<reference evidence="3 4" key="1">
    <citation type="journal article" date="2014" name="Nat. Commun.">
        <title>Molecular traces of alternative social organization in a termite genome.</title>
        <authorList>
            <person name="Terrapon N."/>
            <person name="Li C."/>
            <person name="Robertson H.M."/>
            <person name="Ji L."/>
            <person name="Meng X."/>
            <person name="Booth W."/>
            <person name="Chen Z."/>
            <person name="Childers C.P."/>
            <person name="Glastad K.M."/>
            <person name="Gokhale K."/>
            <person name="Gowin J."/>
            <person name="Gronenberg W."/>
            <person name="Hermansen R.A."/>
            <person name="Hu H."/>
            <person name="Hunt B.G."/>
            <person name="Huylmans A.K."/>
            <person name="Khalil S.M."/>
            <person name="Mitchell R.D."/>
            <person name="Munoz-Torres M.C."/>
            <person name="Mustard J.A."/>
            <person name="Pan H."/>
            <person name="Reese J.T."/>
            <person name="Scharf M.E."/>
            <person name="Sun F."/>
            <person name="Vogel H."/>
            <person name="Xiao J."/>
            <person name="Yang W."/>
            <person name="Yang Z."/>
            <person name="Yang Z."/>
            <person name="Zhou J."/>
            <person name="Zhu J."/>
            <person name="Brent C.S."/>
            <person name="Elsik C.G."/>
            <person name="Goodisman M.A."/>
            <person name="Liberles D.A."/>
            <person name="Roe R.M."/>
            <person name="Vargo E.L."/>
            <person name="Vilcinskas A."/>
            <person name="Wang J."/>
            <person name="Bornberg-Bauer E."/>
            <person name="Korb J."/>
            <person name="Zhang G."/>
            <person name="Liebig J."/>
        </authorList>
    </citation>
    <scope>NUCLEOTIDE SEQUENCE [LARGE SCALE GENOMIC DNA]</scope>
    <source>
        <tissue evidence="3">Whole organism</tissue>
    </source>
</reference>
<dbReference type="STRING" id="136037.A0A067RAP4"/>
<dbReference type="SUPFAM" id="SSF50978">
    <property type="entry name" value="WD40 repeat-like"/>
    <property type="match status" value="1"/>
</dbReference>
<dbReference type="GO" id="GO:0044458">
    <property type="term" value="P:motile cilium assembly"/>
    <property type="evidence" value="ECO:0007669"/>
    <property type="project" value="TreeGrafter"/>
</dbReference>
<evidence type="ECO:0000256" key="2">
    <source>
        <dbReference type="SAM" id="MobiDB-lite"/>
    </source>
</evidence>
<dbReference type="Gene3D" id="2.130.10.10">
    <property type="entry name" value="YVTN repeat-like/Quinoprotein amine dehydrogenase"/>
    <property type="match status" value="1"/>
</dbReference>
<keyword evidence="1" id="KW-0853">WD repeat</keyword>
<keyword evidence="4" id="KW-1185">Reference proteome</keyword>
<evidence type="ECO:0000313" key="3">
    <source>
        <dbReference type="EMBL" id="KDR16744.1"/>
    </source>
</evidence>
<evidence type="ECO:0000313" key="4">
    <source>
        <dbReference type="Proteomes" id="UP000027135"/>
    </source>
</evidence>
<dbReference type="InParanoid" id="A0A067RAP4"/>
<protein>
    <submittedName>
        <fullName evidence="3">Jouberin</fullName>
    </submittedName>
</protein>
<feature type="region of interest" description="Disordered" evidence="2">
    <location>
        <begin position="762"/>
        <end position="782"/>
    </location>
</feature>
<dbReference type="AlphaFoldDB" id="A0A067RAP4"/>
<accession>A0A067RAP4</accession>
<dbReference type="Pfam" id="PF00400">
    <property type="entry name" value="WD40"/>
    <property type="match status" value="3"/>
</dbReference>
<name>A0A067RAP4_ZOONE</name>
<feature type="region of interest" description="Disordered" evidence="2">
    <location>
        <begin position="316"/>
        <end position="336"/>
    </location>
</feature>
<feature type="compositionally biased region" description="Polar residues" evidence="2">
    <location>
        <begin position="316"/>
        <end position="327"/>
    </location>
</feature>
<dbReference type="OrthoDB" id="2096344at2759"/>
<dbReference type="OMA" id="ILETANC"/>
<dbReference type="PANTHER" id="PTHR44499:SF1">
    <property type="entry name" value="JOUBERIN"/>
    <property type="match status" value="1"/>
</dbReference>
<gene>
    <name evidence="3" type="ORF">L798_09272</name>
</gene>
<evidence type="ECO:0000256" key="1">
    <source>
        <dbReference type="PROSITE-ProRule" id="PRU00221"/>
    </source>
</evidence>
<organism evidence="3 4">
    <name type="scientific">Zootermopsis nevadensis</name>
    <name type="common">Dampwood termite</name>
    <dbReference type="NCBI Taxonomy" id="136037"/>
    <lineage>
        <taxon>Eukaryota</taxon>
        <taxon>Metazoa</taxon>
        <taxon>Ecdysozoa</taxon>
        <taxon>Arthropoda</taxon>
        <taxon>Hexapoda</taxon>
        <taxon>Insecta</taxon>
        <taxon>Pterygota</taxon>
        <taxon>Neoptera</taxon>
        <taxon>Polyneoptera</taxon>
        <taxon>Dictyoptera</taxon>
        <taxon>Blattodea</taxon>
        <taxon>Blattoidea</taxon>
        <taxon>Termitoidae</taxon>
        <taxon>Termopsidae</taxon>
        <taxon>Zootermopsis</taxon>
    </lineage>
</organism>
<dbReference type="EMBL" id="KK852777">
    <property type="protein sequence ID" value="KDR16744.1"/>
    <property type="molecule type" value="Genomic_DNA"/>
</dbReference>
<dbReference type="SMART" id="SM00320">
    <property type="entry name" value="WD40"/>
    <property type="match status" value="6"/>
</dbReference>